<gene>
    <name evidence="1" type="primary">Acey_s0005.g2583</name>
    <name evidence="1" type="ORF">Y032_0005g2583</name>
</gene>
<dbReference type="AlphaFoldDB" id="A0A016VTE6"/>
<dbReference type="Proteomes" id="UP000024635">
    <property type="component" value="Unassembled WGS sequence"/>
</dbReference>
<protein>
    <submittedName>
        <fullName evidence="1">Uncharacterized protein</fullName>
    </submittedName>
</protein>
<dbReference type="EMBL" id="JARK01001341">
    <property type="protein sequence ID" value="EYC30332.1"/>
    <property type="molecule type" value="Genomic_DNA"/>
</dbReference>
<reference evidence="2" key="1">
    <citation type="journal article" date="2015" name="Nat. Genet.">
        <title>The genome and transcriptome of the zoonotic hookworm Ancylostoma ceylanicum identify infection-specific gene families.</title>
        <authorList>
            <person name="Schwarz E.M."/>
            <person name="Hu Y."/>
            <person name="Antoshechkin I."/>
            <person name="Miller M.M."/>
            <person name="Sternberg P.W."/>
            <person name="Aroian R.V."/>
        </authorList>
    </citation>
    <scope>NUCLEOTIDE SEQUENCE</scope>
    <source>
        <strain evidence="2">HY135</strain>
    </source>
</reference>
<comment type="caution">
    <text evidence="1">The sequence shown here is derived from an EMBL/GenBank/DDBJ whole genome shotgun (WGS) entry which is preliminary data.</text>
</comment>
<organism evidence="1 2">
    <name type="scientific">Ancylostoma ceylanicum</name>
    <dbReference type="NCBI Taxonomy" id="53326"/>
    <lineage>
        <taxon>Eukaryota</taxon>
        <taxon>Metazoa</taxon>
        <taxon>Ecdysozoa</taxon>
        <taxon>Nematoda</taxon>
        <taxon>Chromadorea</taxon>
        <taxon>Rhabditida</taxon>
        <taxon>Rhabditina</taxon>
        <taxon>Rhabditomorpha</taxon>
        <taxon>Strongyloidea</taxon>
        <taxon>Ancylostomatidae</taxon>
        <taxon>Ancylostomatinae</taxon>
        <taxon>Ancylostoma</taxon>
    </lineage>
</organism>
<evidence type="ECO:0000313" key="1">
    <source>
        <dbReference type="EMBL" id="EYC30332.1"/>
    </source>
</evidence>
<sequence length="79" mass="8471">MQPQPQDASKRLPRVNIMTLVLTTNNLCVVPPWVISMIHAASGSGCITATTQVNISSPMLTMGQLCVDKFILGNLNDAC</sequence>
<name>A0A016VTE6_9BILA</name>
<proteinExistence type="predicted"/>
<accession>A0A016VTE6</accession>
<keyword evidence="2" id="KW-1185">Reference proteome</keyword>
<evidence type="ECO:0000313" key="2">
    <source>
        <dbReference type="Proteomes" id="UP000024635"/>
    </source>
</evidence>